<protein>
    <submittedName>
        <fullName evidence="3">FkbM family methyltransferase</fullName>
    </submittedName>
</protein>
<organism evidence="3 4">
    <name type="scientific">Ruegeria atlantica</name>
    <dbReference type="NCBI Taxonomy" id="81569"/>
    <lineage>
        <taxon>Bacteria</taxon>
        <taxon>Pseudomonadati</taxon>
        <taxon>Pseudomonadota</taxon>
        <taxon>Alphaproteobacteria</taxon>
        <taxon>Rhodobacterales</taxon>
        <taxon>Roseobacteraceae</taxon>
        <taxon>Ruegeria</taxon>
    </lineage>
</organism>
<evidence type="ECO:0000259" key="2">
    <source>
        <dbReference type="Pfam" id="PF05050"/>
    </source>
</evidence>
<feature type="region of interest" description="Disordered" evidence="1">
    <location>
        <begin position="69"/>
        <end position="92"/>
    </location>
</feature>
<dbReference type="InterPro" id="IPR029063">
    <property type="entry name" value="SAM-dependent_MTases_sf"/>
</dbReference>
<keyword evidence="4" id="KW-1185">Reference proteome</keyword>
<comment type="caution">
    <text evidence="3">The sequence shown here is derived from an EMBL/GenBank/DDBJ whole genome shotgun (WGS) entry which is preliminary data.</text>
</comment>
<dbReference type="PANTHER" id="PTHR34203:SF15">
    <property type="entry name" value="SLL1173 PROTEIN"/>
    <property type="match status" value="1"/>
</dbReference>
<dbReference type="InterPro" id="IPR006342">
    <property type="entry name" value="FkbM_mtfrase"/>
</dbReference>
<feature type="compositionally biased region" description="Polar residues" evidence="1">
    <location>
        <begin position="83"/>
        <end position="92"/>
    </location>
</feature>
<accession>A0ABX1WHB0</accession>
<keyword evidence="3" id="KW-0808">Transferase</keyword>
<evidence type="ECO:0000313" key="3">
    <source>
        <dbReference type="EMBL" id="NOD32567.1"/>
    </source>
</evidence>
<dbReference type="SUPFAM" id="SSF53335">
    <property type="entry name" value="S-adenosyl-L-methionine-dependent methyltransferases"/>
    <property type="match status" value="1"/>
</dbReference>
<dbReference type="RefSeq" id="WP_171364576.1">
    <property type="nucleotide sequence ID" value="NZ_WVQY01000012.1"/>
</dbReference>
<reference evidence="3 4" key="1">
    <citation type="submission" date="2019-12" db="EMBL/GenBank/DDBJ databases">
        <title>Ruegeria JWLKs population differentiation of coral mucus and skeleton niches.</title>
        <authorList>
            <person name="Luo D."/>
        </authorList>
    </citation>
    <scope>NUCLEOTIDE SEQUENCE [LARGE SCALE GENOMIC DNA]</scope>
    <source>
        <strain evidence="3 4">HKCCD6238</strain>
    </source>
</reference>
<evidence type="ECO:0000256" key="1">
    <source>
        <dbReference type="SAM" id="MobiDB-lite"/>
    </source>
</evidence>
<proteinExistence type="predicted"/>
<dbReference type="Pfam" id="PF05050">
    <property type="entry name" value="Methyltransf_21"/>
    <property type="match status" value="1"/>
</dbReference>
<dbReference type="NCBIfam" id="TIGR01444">
    <property type="entry name" value="fkbM_fam"/>
    <property type="match status" value="1"/>
</dbReference>
<dbReference type="EMBL" id="WVQY01000012">
    <property type="protein sequence ID" value="NOD32567.1"/>
    <property type="molecule type" value="Genomic_DNA"/>
</dbReference>
<gene>
    <name evidence="3" type="ORF">GS617_20025</name>
</gene>
<sequence length="387" mass="43425">MQSERNILERLLFRPSNGRPIRALRRVLFHTNGKPRGVFRNWILESDGSPKHPFRQWMNSPDYLMLPWPASQHPGASPEPATVASNETSSLSEGTDISAPFEPFVQSSDLVISRGAAGGYWITHRSDAVIGWSMRQEGRFQEQAIDDVIQMLRENGHDVATSCFVDIGANIGSHSMHATRRGFDRVIAFEPDPQNFRLLRANALLHDVEHKVTCHQMAVSNRNGTMQMELSPSNFGDHRLRVSDDTAANLHDEGDWNLQDVPVRTFDSLVQDGLLPENGPDLIWVDTQGHEGHVLSCAQSLTRMRCPVVLEFWPYGLERSGGYKMLRDALALRDDVQIIDFGASGPGRLAHRSLEALDQMYDDLRQSESKFGSPHTDLLLMPIHSSS</sequence>
<dbReference type="Gene3D" id="3.40.50.150">
    <property type="entry name" value="Vaccinia Virus protein VP39"/>
    <property type="match status" value="1"/>
</dbReference>
<dbReference type="PANTHER" id="PTHR34203">
    <property type="entry name" value="METHYLTRANSFERASE, FKBM FAMILY PROTEIN"/>
    <property type="match status" value="1"/>
</dbReference>
<dbReference type="Proteomes" id="UP000599383">
    <property type="component" value="Unassembled WGS sequence"/>
</dbReference>
<name>A0ABX1WHB0_9RHOB</name>
<dbReference type="GO" id="GO:0008168">
    <property type="term" value="F:methyltransferase activity"/>
    <property type="evidence" value="ECO:0007669"/>
    <property type="project" value="UniProtKB-KW"/>
</dbReference>
<keyword evidence="3" id="KW-0489">Methyltransferase</keyword>
<dbReference type="GO" id="GO:0032259">
    <property type="term" value="P:methylation"/>
    <property type="evidence" value="ECO:0007669"/>
    <property type="project" value="UniProtKB-KW"/>
</dbReference>
<feature type="domain" description="Methyltransferase FkbM" evidence="2">
    <location>
        <begin position="166"/>
        <end position="311"/>
    </location>
</feature>
<dbReference type="InterPro" id="IPR052514">
    <property type="entry name" value="SAM-dependent_MTase"/>
</dbReference>
<evidence type="ECO:0000313" key="4">
    <source>
        <dbReference type="Proteomes" id="UP000599383"/>
    </source>
</evidence>